<evidence type="ECO:0000256" key="1">
    <source>
        <dbReference type="SAM" id="SignalP"/>
    </source>
</evidence>
<reference evidence="2" key="2">
    <citation type="journal article" date="2023" name="IMA Fungus">
        <title>Comparative genomic study of the Penicillium genus elucidates a diverse pangenome and 15 lateral gene transfer events.</title>
        <authorList>
            <person name="Petersen C."/>
            <person name="Sorensen T."/>
            <person name="Nielsen M.R."/>
            <person name="Sondergaard T.E."/>
            <person name="Sorensen J.L."/>
            <person name="Fitzpatrick D.A."/>
            <person name="Frisvad J.C."/>
            <person name="Nielsen K.L."/>
        </authorList>
    </citation>
    <scope>NUCLEOTIDE SEQUENCE</scope>
    <source>
        <strain evidence="2">IBT 26290</strain>
    </source>
</reference>
<keyword evidence="1" id="KW-0732">Signal</keyword>
<reference evidence="2" key="1">
    <citation type="submission" date="2022-11" db="EMBL/GenBank/DDBJ databases">
        <authorList>
            <person name="Petersen C."/>
        </authorList>
    </citation>
    <scope>NUCLEOTIDE SEQUENCE</scope>
    <source>
        <strain evidence="2">IBT 26290</strain>
    </source>
</reference>
<dbReference type="OrthoDB" id="4326654at2759"/>
<dbReference type="EMBL" id="JAPQKN010000001">
    <property type="protein sequence ID" value="KAJ5177072.1"/>
    <property type="molecule type" value="Genomic_DNA"/>
</dbReference>
<feature type="signal peptide" evidence="1">
    <location>
        <begin position="1"/>
        <end position="20"/>
    </location>
</feature>
<keyword evidence="3" id="KW-1185">Reference proteome</keyword>
<proteinExistence type="predicted"/>
<dbReference type="AlphaFoldDB" id="A0A9W9IIQ2"/>
<feature type="chain" id="PRO_5040732699" evidence="1">
    <location>
        <begin position="21"/>
        <end position="187"/>
    </location>
</feature>
<dbReference type="RefSeq" id="XP_056548680.1">
    <property type="nucleotide sequence ID" value="XM_056685074.1"/>
</dbReference>
<dbReference type="Proteomes" id="UP001149163">
    <property type="component" value="Unassembled WGS sequence"/>
</dbReference>
<protein>
    <submittedName>
        <fullName evidence="2">Uncharacterized protein</fullName>
    </submittedName>
</protein>
<gene>
    <name evidence="2" type="ORF">N7482_002949</name>
</gene>
<comment type="caution">
    <text evidence="2">The sequence shown here is derived from an EMBL/GenBank/DDBJ whole genome shotgun (WGS) entry which is preliminary data.</text>
</comment>
<accession>A0A9W9IIQ2</accession>
<evidence type="ECO:0000313" key="2">
    <source>
        <dbReference type="EMBL" id="KAJ5177072.1"/>
    </source>
</evidence>
<name>A0A9W9IIQ2_9EURO</name>
<sequence length="187" mass="19905">MQFKNIILAAALALSTSVSAAMSDADLAIGLQNNLASLDIGQKQTTLLLNHLSHLTSAVTADDVVASYNTTATNEADDLDMMNMMQADKPLLECVQLVLCQAFHGFAVSSIEANNAFVDHAIAFNKAQRKTLRAAISKNKDNVAAFLDRVASKSLPYCVSTIKIDNTAIYASLDKAAKALDPMGSLL</sequence>
<dbReference type="GeneID" id="81424250"/>
<organism evidence="2 3">
    <name type="scientific">Penicillium canariense</name>
    <dbReference type="NCBI Taxonomy" id="189055"/>
    <lineage>
        <taxon>Eukaryota</taxon>
        <taxon>Fungi</taxon>
        <taxon>Dikarya</taxon>
        <taxon>Ascomycota</taxon>
        <taxon>Pezizomycotina</taxon>
        <taxon>Eurotiomycetes</taxon>
        <taxon>Eurotiomycetidae</taxon>
        <taxon>Eurotiales</taxon>
        <taxon>Aspergillaceae</taxon>
        <taxon>Penicillium</taxon>
    </lineage>
</organism>
<evidence type="ECO:0000313" key="3">
    <source>
        <dbReference type="Proteomes" id="UP001149163"/>
    </source>
</evidence>